<evidence type="ECO:0000313" key="4">
    <source>
        <dbReference type="Proteomes" id="UP000593812"/>
    </source>
</evidence>
<protein>
    <submittedName>
        <fullName evidence="1">Uncharacterized protein</fullName>
    </submittedName>
</protein>
<evidence type="ECO:0000313" key="3">
    <source>
        <dbReference type="Proteomes" id="UP000503440"/>
    </source>
</evidence>
<proteinExistence type="predicted"/>
<evidence type="ECO:0000313" key="1">
    <source>
        <dbReference type="EMBL" id="QIC70975.1"/>
    </source>
</evidence>
<dbReference type="Proteomes" id="UP000593812">
    <property type="component" value="Chromosome"/>
</dbReference>
<dbReference type="RefSeq" id="WP_127798694.1">
    <property type="nucleotide sequence ID" value="NZ_CP044018.1"/>
</dbReference>
<gene>
    <name evidence="1" type="ORF">FSC09_11400</name>
    <name evidence="2" type="ORF">G0027_04465</name>
</gene>
<dbReference type="EMBL" id="CP044455">
    <property type="protein sequence ID" value="QIC70975.1"/>
    <property type="molecule type" value="Genomic_DNA"/>
</dbReference>
<reference evidence="1 3" key="1">
    <citation type="submission" date="2019-09" db="EMBL/GenBank/DDBJ databases">
        <title>Non-baumannii Acinetobacter spp. carrying blaNDM-1 isolated in China.</title>
        <authorList>
            <person name="Cui C."/>
            <person name="Chen C."/>
            <person name="Sun J."/>
            <person name="Liu Y."/>
        </authorList>
    </citation>
    <scope>NUCLEOTIDE SEQUENCE [LARGE SCALE GENOMIC DNA]</scope>
    <source>
        <strain evidence="1 3">B18</strain>
    </source>
</reference>
<reference evidence="2 4" key="2">
    <citation type="submission" date="2020-02" db="EMBL/GenBank/DDBJ databases">
        <title>Tigecycline-resistant Acinetobacter species from pigs and migratory birds.</title>
        <authorList>
            <person name="Chen C."/>
            <person name="Sun J."/>
            <person name="Liao X.-P."/>
            <person name="Liu Y.-H."/>
        </authorList>
    </citation>
    <scope>NUCLEOTIDE SEQUENCE [LARGE SCALE GENOMIC DNA]</scope>
    <source>
        <strain evidence="2 4">C15_T</strain>
    </source>
</reference>
<accession>A0A6C0YP75</accession>
<organism evidence="1 3">
    <name type="scientific">Acinetobacter indicus</name>
    <dbReference type="NCBI Taxonomy" id="756892"/>
    <lineage>
        <taxon>Bacteria</taxon>
        <taxon>Pseudomonadati</taxon>
        <taxon>Pseudomonadota</taxon>
        <taxon>Gammaproteobacteria</taxon>
        <taxon>Moraxellales</taxon>
        <taxon>Moraxellaceae</taxon>
        <taxon>Acinetobacter</taxon>
    </lineage>
</organism>
<sequence>MGVLPFNYYVPKEVKDRGVEEVKRFRKFIWDSIKMDNLHLGHPALTVALKAEFKIVDTNFGRVEKNNSGVVEFGDELENTNLEYINHALDTVYSELLVFKDTSDIHKKIYNMRYFDPKKIKRLTKFSSPEEKEIAEQFAELKAKLIIALVESYKKENDFDQNAVEEDLLIQLGFHKCSACKSTH</sequence>
<dbReference type="EMBL" id="CP048654">
    <property type="protein sequence ID" value="QOW42172.1"/>
    <property type="molecule type" value="Genomic_DNA"/>
</dbReference>
<dbReference type="AlphaFoldDB" id="A0A6C0YP75"/>
<dbReference type="Proteomes" id="UP000503440">
    <property type="component" value="Chromosome"/>
</dbReference>
<name>A0A6C0YP75_9GAMM</name>
<evidence type="ECO:0000313" key="2">
    <source>
        <dbReference type="EMBL" id="QOW42172.1"/>
    </source>
</evidence>